<evidence type="ECO:0000313" key="2">
    <source>
        <dbReference type="Proteomes" id="UP001180020"/>
    </source>
</evidence>
<reference evidence="1" key="1">
    <citation type="journal article" date="2023" name="Nat. Commun.">
        <title>Diploid and tetraploid genomes of Acorus and the evolution of monocots.</title>
        <authorList>
            <person name="Ma L."/>
            <person name="Liu K.W."/>
            <person name="Li Z."/>
            <person name="Hsiao Y.Y."/>
            <person name="Qi Y."/>
            <person name="Fu T."/>
            <person name="Tang G.D."/>
            <person name="Zhang D."/>
            <person name="Sun W.H."/>
            <person name="Liu D.K."/>
            <person name="Li Y."/>
            <person name="Chen G.Z."/>
            <person name="Liu X.D."/>
            <person name="Liao X.Y."/>
            <person name="Jiang Y.T."/>
            <person name="Yu X."/>
            <person name="Hao Y."/>
            <person name="Huang J."/>
            <person name="Zhao X.W."/>
            <person name="Ke S."/>
            <person name="Chen Y.Y."/>
            <person name="Wu W.L."/>
            <person name="Hsu J.L."/>
            <person name="Lin Y.F."/>
            <person name="Huang M.D."/>
            <person name="Li C.Y."/>
            <person name="Huang L."/>
            <person name="Wang Z.W."/>
            <person name="Zhao X."/>
            <person name="Zhong W.Y."/>
            <person name="Peng D.H."/>
            <person name="Ahmad S."/>
            <person name="Lan S."/>
            <person name="Zhang J.S."/>
            <person name="Tsai W.C."/>
            <person name="Van de Peer Y."/>
            <person name="Liu Z.J."/>
        </authorList>
    </citation>
    <scope>NUCLEOTIDE SEQUENCE</scope>
    <source>
        <strain evidence="1">CP</strain>
    </source>
</reference>
<dbReference type="AlphaFoldDB" id="A0AAV9DM10"/>
<sequence>MKIIHAIGGKEHVNIQFLKVYSNYGKNGSSQWPKEERISLTNHLQQTATNQQI</sequence>
<accession>A0AAV9DM10</accession>
<name>A0AAV9DM10_ACOCL</name>
<dbReference type="Proteomes" id="UP001180020">
    <property type="component" value="Unassembled WGS sequence"/>
</dbReference>
<proteinExistence type="predicted"/>
<protein>
    <submittedName>
        <fullName evidence="1">Uncharacterized protein</fullName>
    </submittedName>
</protein>
<dbReference type="EMBL" id="JAUJYO010000012">
    <property type="protein sequence ID" value="KAK1302262.1"/>
    <property type="molecule type" value="Genomic_DNA"/>
</dbReference>
<evidence type="ECO:0000313" key="1">
    <source>
        <dbReference type="EMBL" id="KAK1302262.1"/>
    </source>
</evidence>
<organism evidence="1 2">
    <name type="scientific">Acorus calamus</name>
    <name type="common">Sweet flag</name>
    <dbReference type="NCBI Taxonomy" id="4465"/>
    <lineage>
        <taxon>Eukaryota</taxon>
        <taxon>Viridiplantae</taxon>
        <taxon>Streptophyta</taxon>
        <taxon>Embryophyta</taxon>
        <taxon>Tracheophyta</taxon>
        <taxon>Spermatophyta</taxon>
        <taxon>Magnoliopsida</taxon>
        <taxon>Liliopsida</taxon>
        <taxon>Acoraceae</taxon>
        <taxon>Acorus</taxon>
    </lineage>
</organism>
<comment type="caution">
    <text evidence="1">The sequence shown here is derived from an EMBL/GenBank/DDBJ whole genome shotgun (WGS) entry which is preliminary data.</text>
</comment>
<reference evidence="1" key="2">
    <citation type="submission" date="2023-06" db="EMBL/GenBank/DDBJ databases">
        <authorList>
            <person name="Ma L."/>
            <person name="Liu K.-W."/>
            <person name="Li Z."/>
            <person name="Hsiao Y.-Y."/>
            <person name="Qi Y."/>
            <person name="Fu T."/>
            <person name="Tang G."/>
            <person name="Zhang D."/>
            <person name="Sun W.-H."/>
            <person name="Liu D.-K."/>
            <person name="Li Y."/>
            <person name="Chen G.-Z."/>
            <person name="Liu X.-D."/>
            <person name="Liao X.-Y."/>
            <person name="Jiang Y.-T."/>
            <person name="Yu X."/>
            <person name="Hao Y."/>
            <person name="Huang J."/>
            <person name="Zhao X.-W."/>
            <person name="Ke S."/>
            <person name="Chen Y.-Y."/>
            <person name="Wu W.-L."/>
            <person name="Hsu J.-L."/>
            <person name="Lin Y.-F."/>
            <person name="Huang M.-D."/>
            <person name="Li C.-Y."/>
            <person name="Huang L."/>
            <person name="Wang Z.-W."/>
            <person name="Zhao X."/>
            <person name="Zhong W.-Y."/>
            <person name="Peng D.-H."/>
            <person name="Ahmad S."/>
            <person name="Lan S."/>
            <person name="Zhang J.-S."/>
            <person name="Tsai W.-C."/>
            <person name="Van De Peer Y."/>
            <person name="Liu Z.-J."/>
        </authorList>
    </citation>
    <scope>NUCLEOTIDE SEQUENCE</scope>
    <source>
        <strain evidence="1">CP</strain>
        <tissue evidence="1">Leaves</tissue>
    </source>
</reference>
<gene>
    <name evidence="1" type="ORF">QJS10_CPB12g00871</name>
</gene>
<keyword evidence="2" id="KW-1185">Reference proteome</keyword>